<feature type="binding site" evidence="8">
    <location>
        <begin position="28"/>
        <end position="31"/>
    </location>
    <ligand>
        <name>IMP</name>
        <dbReference type="ChEBI" id="CHEBI:58053"/>
    </ligand>
</feature>
<dbReference type="GO" id="GO:0004019">
    <property type="term" value="F:adenylosuccinate synthase activity"/>
    <property type="evidence" value="ECO:0007669"/>
    <property type="project" value="UniProtKB-UniRule"/>
</dbReference>
<dbReference type="InterPro" id="IPR001114">
    <property type="entry name" value="Adenylosuccinate_synthetase"/>
</dbReference>
<comment type="caution">
    <text evidence="8">Lacks conserved residue(s) required for the propagation of feature annotation.</text>
</comment>
<keyword evidence="3 8" id="KW-0479">Metal-binding</keyword>
<dbReference type="Pfam" id="PF00709">
    <property type="entry name" value="Adenylsucc_synt"/>
    <property type="match status" value="1"/>
</dbReference>
<feature type="binding site" evidence="8">
    <location>
        <begin position="57"/>
        <end position="59"/>
    </location>
    <ligand>
        <name>GTP</name>
        <dbReference type="ChEBI" id="CHEBI:37565"/>
    </ligand>
</feature>
<keyword evidence="7 8" id="KW-0342">GTP-binding</keyword>
<feature type="binding site" evidence="8">
    <location>
        <position position="243"/>
    </location>
    <ligand>
        <name>IMP</name>
        <dbReference type="ChEBI" id="CHEBI:58053"/>
    </ligand>
</feature>
<feature type="active site" description="Proton donor" evidence="8">
    <location>
        <position position="58"/>
    </location>
</feature>
<evidence type="ECO:0000256" key="5">
    <source>
        <dbReference type="ARBA" id="ARBA00022755"/>
    </source>
</evidence>
<dbReference type="Proteomes" id="UP000492821">
    <property type="component" value="Unassembled WGS sequence"/>
</dbReference>
<feature type="active site" evidence="9">
    <location>
        <position position="160"/>
    </location>
</feature>
<dbReference type="GO" id="GO:0005525">
    <property type="term" value="F:GTP binding"/>
    <property type="evidence" value="ECO:0007669"/>
    <property type="project" value="UniProtKB-UniRule"/>
</dbReference>
<comment type="function">
    <text evidence="10">Plays an important role in the de novo pathway of purine nucleotide biosynthesis.</text>
</comment>
<dbReference type="InterPro" id="IPR027417">
    <property type="entry name" value="P-loop_NTPase"/>
</dbReference>
<feature type="binding site" evidence="8">
    <location>
        <position position="327"/>
    </location>
    <ligand>
        <name>GTP</name>
        <dbReference type="ChEBI" id="CHEBI:37565"/>
    </ligand>
</feature>
<dbReference type="PANTHER" id="PTHR11846:SF0">
    <property type="entry name" value="ADENYLOSUCCINATE SYNTHETASE"/>
    <property type="match status" value="1"/>
</dbReference>
<dbReference type="InterPro" id="IPR042111">
    <property type="entry name" value="Adenylosuccinate_synth_dom3"/>
</dbReference>
<dbReference type="HAMAP" id="MF_00011">
    <property type="entry name" value="Adenylosucc_synth"/>
    <property type="match status" value="1"/>
</dbReference>
<dbReference type="InterPro" id="IPR033128">
    <property type="entry name" value="Adenylosuccin_syn_Lys_AS"/>
</dbReference>
<dbReference type="GO" id="GO:0000287">
    <property type="term" value="F:magnesium ion binding"/>
    <property type="evidence" value="ECO:0007669"/>
    <property type="project" value="UniProtKB-UniRule"/>
</dbReference>
<dbReference type="SMART" id="SM00788">
    <property type="entry name" value="Adenylsucc_synt"/>
    <property type="match status" value="1"/>
</dbReference>
<evidence type="ECO:0000256" key="7">
    <source>
        <dbReference type="ARBA" id="ARBA00023134"/>
    </source>
</evidence>
<feature type="binding site" evidence="8">
    <location>
        <begin position="55"/>
        <end position="58"/>
    </location>
    <ligand>
        <name>IMP</name>
        <dbReference type="ChEBI" id="CHEBI:58053"/>
    </ligand>
</feature>
<dbReference type="PROSITE" id="PS01266">
    <property type="entry name" value="ADENYLOSUCCIN_SYN_1"/>
    <property type="match status" value="1"/>
</dbReference>
<dbReference type="NCBIfam" id="NF002223">
    <property type="entry name" value="PRK01117.1"/>
    <property type="match status" value="1"/>
</dbReference>
<dbReference type="Gene3D" id="3.40.440.10">
    <property type="entry name" value="Adenylosuccinate Synthetase, subunit A, domain 1"/>
    <property type="match status" value="1"/>
</dbReference>
<keyword evidence="8" id="KW-0963">Cytoplasm</keyword>
<evidence type="ECO:0000256" key="3">
    <source>
        <dbReference type="ARBA" id="ARBA00022723"/>
    </source>
</evidence>
<protein>
    <recommendedName>
        <fullName evidence="8 10">Adenylosuccinate synthetase</fullName>
        <shortName evidence="8">AMPSase</shortName>
        <shortName evidence="8">AdSS</shortName>
        <ecNumber evidence="8 10">6.3.4.4</ecNumber>
    </recommendedName>
    <alternativeName>
        <fullName evidence="8">IMP--aspartate ligase</fullName>
    </alternativeName>
</protein>
<evidence type="ECO:0000256" key="1">
    <source>
        <dbReference type="ARBA" id="ARBA00011738"/>
    </source>
</evidence>
<dbReference type="InterPro" id="IPR042109">
    <property type="entry name" value="Adenylosuccinate_synth_dom1"/>
</dbReference>
<reference evidence="12" key="2">
    <citation type="submission" date="2020-10" db="UniProtKB">
        <authorList>
            <consortium name="WormBaseParasite"/>
        </authorList>
    </citation>
    <scope>IDENTIFICATION</scope>
</reference>
<dbReference type="InterPro" id="IPR018220">
    <property type="entry name" value="Adenylosuccin_syn_GTP-bd"/>
</dbReference>
<keyword evidence="5 8" id="KW-0658">Purine biosynthesis</keyword>
<proteinExistence type="inferred from homology"/>
<evidence type="ECO:0000256" key="10">
    <source>
        <dbReference type="RuleBase" id="RU000520"/>
    </source>
</evidence>
<feature type="binding site" evidence="8">
    <location>
        <position position="163"/>
    </location>
    <ligand>
        <name>IMP</name>
        <dbReference type="ChEBI" id="CHEBI:58053"/>
        <note>ligand shared between dimeric partners</note>
    </ligand>
</feature>
<dbReference type="InterPro" id="IPR042110">
    <property type="entry name" value="Adenylosuccinate_synth_dom2"/>
</dbReference>
<feature type="binding site" evidence="8">
    <location>
        <begin position="27"/>
        <end position="33"/>
    </location>
    <ligand>
        <name>GTP</name>
        <dbReference type="ChEBI" id="CHEBI:37565"/>
    </ligand>
</feature>
<dbReference type="PANTHER" id="PTHR11846">
    <property type="entry name" value="ADENYLOSUCCINATE SYNTHETASE"/>
    <property type="match status" value="1"/>
</dbReference>
<dbReference type="GO" id="GO:0044208">
    <property type="term" value="P:'de novo' AMP biosynthetic process"/>
    <property type="evidence" value="ECO:0007669"/>
    <property type="project" value="UniProtKB-UniRule"/>
</dbReference>
<feature type="binding site" evidence="8">
    <location>
        <position position="149"/>
    </location>
    <ligand>
        <name>IMP</name>
        <dbReference type="ChEBI" id="CHEBI:58053"/>
    </ligand>
</feature>
<comment type="cofactor">
    <cofactor evidence="8">
        <name>Mg(2+)</name>
        <dbReference type="ChEBI" id="CHEBI:18420"/>
    </cofactor>
    <text evidence="8">Binds 1 Mg(2+) ion per subunit.</text>
</comment>
<evidence type="ECO:0000313" key="12">
    <source>
        <dbReference type="WBParaSite" id="Pan_g13730.t1"/>
    </source>
</evidence>
<reference evidence="11" key="1">
    <citation type="journal article" date="2013" name="Genetics">
        <title>The draft genome and transcriptome of Panagrellus redivivus are shaped by the harsh demands of a free-living lifestyle.</title>
        <authorList>
            <person name="Srinivasan J."/>
            <person name="Dillman A.R."/>
            <person name="Macchietto M.G."/>
            <person name="Heikkinen L."/>
            <person name="Lakso M."/>
            <person name="Fracchia K.M."/>
            <person name="Antoshechkin I."/>
            <person name="Mortazavi A."/>
            <person name="Wong G."/>
            <person name="Sternberg P.W."/>
        </authorList>
    </citation>
    <scope>NUCLEOTIDE SEQUENCE [LARGE SCALE GENOMIC DNA]</scope>
    <source>
        <strain evidence="11">MT8872</strain>
    </source>
</reference>
<comment type="pathway">
    <text evidence="8 10">Purine metabolism; AMP biosynthesis via de novo pathway; AMP from IMP: step 1/2.</text>
</comment>
<dbReference type="SUPFAM" id="SSF52540">
    <property type="entry name" value="P-loop containing nucleoside triphosphate hydrolases"/>
    <property type="match status" value="1"/>
</dbReference>
<evidence type="ECO:0000256" key="8">
    <source>
        <dbReference type="HAMAP-Rule" id="MF_03125"/>
    </source>
</evidence>
<keyword evidence="2 8" id="KW-0436">Ligase</keyword>
<keyword evidence="11" id="KW-1185">Reference proteome</keyword>
<comment type="function">
    <text evidence="8">Plays an important role in the de novo pathway and in the salvage pathway of purine nucleotide biosynthesis. Catalyzes the first commited step in the biosynthesis of AMP from IMP.</text>
</comment>
<accession>A0A7E4ZRU4</accession>
<evidence type="ECO:0000256" key="4">
    <source>
        <dbReference type="ARBA" id="ARBA00022741"/>
    </source>
</evidence>
<dbReference type="WBParaSite" id="Pan_g13730.t1">
    <property type="protein sequence ID" value="Pan_g13730.t1"/>
    <property type="gene ID" value="Pan_g13730"/>
</dbReference>
<dbReference type="Gene3D" id="1.10.300.10">
    <property type="entry name" value="Adenylosuccinate Synthetase, subunit A, domain 2"/>
    <property type="match status" value="1"/>
</dbReference>
<feature type="binding site" evidence="8">
    <location>
        <position position="57"/>
    </location>
    <ligand>
        <name>Mg(2+)</name>
        <dbReference type="ChEBI" id="CHEBI:18420"/>
    </ligand>
</feature>
<dbReference type="Gene3D" id="3.90.170.10">
    <property type="entry name" value="Adenylosuccinate Synthetase, subunit A, domain 3"/>
    <property type="match status" value="1"/>
</dbReference>
<feature type="binding site" evidence="8">
    <location>
        <position position="28"/>
    </location>
    <ligand>
        <name>Mg(2+)</name>
        <dbReference type="ChEBI" id="CHEBI:18420"/>
    </ligand>
</feature>
<dbReference type="FunFam" id="3.90.170.10:FF:000001">
    <property type="entry name" value="Adenylosuccinate synthetase"/>
    <property type="match status" value="1"/>
</dbReference>
<comment type="similarity">
    <text evidence="8 10">Belongs to the adenylosuccinate synthetase family.</text>
</comment>
<dbReference type="GO" id="GO:0005737">
    <property type="term" value="C:cytoplasm"/>
    <property type="evidence" value="ECO:0007669"/>
    <property type="project" value="UniProtKB-SubCell"/>
</dbReference>
<keyword evidence="4 8" id="KW-0547">Nucleotide-binding</keyword>
<feature type="binding site" evidence="8">
    <location>
        <position position="258"/>
    </location>
    <ligand>
        <name>IMP</name>
        <dbReference type="ChEBI" id="CHEBI:58053"/>
    </ligand>
</feature>
<evidence type="ECO:0000256" key="2">
    <source>
        <dbReference type="ARBA" id="ARBA00022598"/>
    </source>
</evidence>
<feature type="binding site" evidence="8">
    <location>
        <begin position="353"/>
        <end position="355"/>
    </location>
    <ligand>
        <name>GTP</name>
        <dbReference type="ChEBI" id="CHEBI:37565"/>
    </ligand>
</feature>
<dbReference type="UniPathway" id="UPA00075">
    <property type="reaction ID" value="UER00335"/>
</dbReference>
<dbReference type="EC" id="6.3.4.4" evidence="8 10"/>
<keyword evidence="6 8" id="KW-0460">Magnesium</keyword>
<dbReference type="NCBIfam" id="TIGR00184">
    <property type="entry name" value="purA"/>
    <property type="match status" value="1"/>
</dbReference>
<dbReference type="GO" id="GO:0046040">
    <property type="term" value="P:IMP metabolic process"/>
    <property type="evidence" value="ECO:0007669"/>
    <property type="project" value="TreeGrafter"/>
</dbReference>
<evidence type="ECO:0000256" key="6">
    <source>
        <dbReference type="ARBA" id="ARBA00022842"/>
    </source>
</evidence>
<comment type="catalytic activity">
    <reaction evidence="8 10">
        <text>IMP + L-aspartate + GTP = N(6)-(1,2-dicarboxyethyl)-AMP + GDP + phosphate + 2 H(+)</text>
        <dbReference type="Rhea" id="RHEA:15753"/>
        <dbReference type="ChEBI" id="CHEBI:15378"/>
        <dbReference type="ChEBI" id="CHEBI:29991"/>
        <dbReference type="ChEBI" id="CHEBI:37565"/>
        <dbReference type="ChEBI" id="CHEBI:43474"/>
        <dbReference type="ChEBI" id="CHEBI:57567"/>
        <dbReference type="ChEBI" id="CHEBI:58053"/>
        <dbReference type="ChEBI" id="CHEBI:58189"/>
        <dbReference type="EC" id="6.3.4.4"/>
    </reaction>
</comment>
<dbReference type="CDD" id="cd03108">
    <property type="entry name" value="AdSS"/>
    <property type="match status" value="1"/>
</dbReference>
<evidence type="ECO:0000313" key="11">
    <source>
        <dbReference type="Proteomes" id="UP000492821"/>
    </source>
</evidence>
<feature type="active site" description="Proton acceptor" evidence="8">
    <location>
        <position position="28"/>
    </location>
</feature>
<name>A0A7E4ZRU4_PANRE</name>
<evidence type="ECO:0000256" key="9">
    <source>
        <dbReference type="PROSITE-ProRule" id="PRU10134"/>
    </source>
</evidence>
<dbReference type="PROSITE" id="PS00513">
    <property type="entry name" value="ADENYLOSUCCIN_SYN_2"/>
    <property type="match status" value="1"/>
</dbReference>
<organism evidence="11 12">
    <name type="scientific">Panagrellus redivivus</name>
    <name type="common">Microworm</name>
    <dbReference type="NCBI Taxonomy" id="6233"/>
    <lineage>
        <taxon>Eukaryota</taxon>
        <taxon>Metazoa</taxon>
        <taxon>Ecdysozoa</taxon>
        <taxon>Nematoda</taxon>
        <taxon>Chromadorea</taxon>
        <taxon>Rhabditida</taxon>
        <taxon>Tylenchina</taxon>
        <taxon>Panagrolaimomorpha</taxon>
        <taxon>Panagrolaimoidea</taxon>
        <taxon>Panagrolaimidae</taxon>
        <taxon>Panagrellus</taxon>
    </lineage>
</organism>
<comment type="subcellular location">
    <subcellularLocation>
        <location evidence="8">Cytoplasm</location>
    </subcellularLocation>
</comment>
<dbReference type="AlphaFoldDB" id="A0A7E4ZRU4"/>
<sequence length="446" mass="49239">MAAAVISPTAPESPSPKTMVLAGAQWGDEGKGKVVDFLINHHKFDVVARFQGGHNAGHTVIVNGHKYIFRLLPSGTATPHAVNVIGNGCVVNVEHFFEELAINKIPELFPDWASRFKMSDRAQLIFKVHAEVDAANEQERGKKMKLGTTLNGIGPAYVNKAARNGLRVGDLLGNFNIFTKRYLAINDFWQRTYPDIEVDTTAEILCLELLRERLKDLNIVCDTSLYLHRAIKSGLKVFFEGAQGVMLDLDHGNYPVATSNNTTSGGACTGLGVPIRSVGDVVGVVKAYQTRYGRAPGPFPTEQLNDVGRRIITEGGEVSVYESWLDRRVGWLDLFLLRSSAIVNGFTCFALTKIDIFDKFDEIKVGIGYTKNGVPLEAPPVCNKDFDDIRVEYATLPGWLSDTTTIRDYAELPQKAKDFVEYVEKYVGVPVKYVSVGPERDAVIVR</sequence>
<comment type="subunit">
    <text evidence="1 8">Homodimer.</text>
</comment>